<dbReference type="AlphaFoldDB" id="A0A9Q3L7J8"/>
<evidence type="ECO:0000256" key="1">
    <source>
        <dbReference type="SAM" id="MobiDB-lite"/>
    </source>
</evidence>
<feature type="compositionally biased region" description="Polar residues" evidence="1">
    <location>
        <begin position="9"/>
        <end position="20"/>
    </location>
</feature>
<protein>
    <submittedName>
        <fullName evidence="2">Uncharacterized protein</fullName>
    </submittedName>
</protein>
<reference evidence="2" key="1">
    <citation type="submission" date="2021-03" db="EMBL/GenBank/DDBJ databases">
        <title>Draft genome sequence of rust myrtle Austropuccinia psidii MF-1, a brazilian biotype.</title>
        <authorList>
            <person name="Quecine M.C."/>
            <person name="Pachon D.M.R."/>
            <person name="Bonatelli M.L."/>
            <person name="Correr F.H."/>
            <person name="Franceschini L.M."/>
            <person name="Leite T.F."/>
            <person name="Margarido G.R.A."/>
            <person name="Almeida C.A."/>
            <person name="Ferrarezi J.A."/>
            <person name="Labate C.A."/>
        </authorList>
    </citation>
    <scope>NUCLEOTIDE SEQUENCE</scope>
    <source>
        <strain evidence="2">MF-1</strain>
    </source>
</reference>
<dbReference type="Proteomes" id="UP000765509">
    <property type="component" value="Unassembled WGS sequence"/>
</dbReference>
<accession>A0A9Q3L7J8</accession>
<name>A0A9Q3L7J8_9BASI</name>
<keyword evidence="3" id="KW-1185">Reference proteome</keyword>
<proteinExistence type="predicted"/>
<feature type="region of interest" description="Disordered" evidence="1">
    <location>
        <begin position="65"/>
        <end position="138"/>
    </location>
</feature>
<feature type="non-terminal residue" evidence="2">
    <location>
        <position position="138"/>
    </location>
</feature>
<dbReference type="EMBL" id="AVOT02150971">
    <property type="protein sequence ID" value="MBW0592884.1"/>
    <property type="molecule type" value="Genomic_DNA"/>
</dbReference>
<evidence type="ECO:0000313" key="2">
    <source>
        <dbReference type="EMBL" id="MBW0592884.1"/>
    </source>
</evidence>
<feature type="compositionally biased region" description="Basic residues" evidence="1">
    <location>
        <begin position="108"/>
        <end position="122"/>
    </location>
</feature>
<comment type="caution">
    <text evidence="2">The sequence shown here is derived from an EMBL/GenBank/DDBJ whole genome shotgun (WGS) entry which is preliminary data.</text>
</comment>
<gene>
    <name evidence="2" type="ORF">O181_132599</name>
</gene>
<feature type="compositionally biased region" description="Basic residues" evidence="1">
    <location>
        <begin position="71"/>
        <end position="80"/>
    </location>
</feature>
<organism evidence="2 3">
    <name type="scientific">Austropuccinia psidii MF-1</name>
    <dbReference type="NCBI Taxonomy" id="1389203"/>
    <lineage>
        <taxon>Eukaryota</taxon>
        <taxon>Fungi</taxon>
        <taxon>Dikarya</taxon>
        <taxon>Basidiomycota</taxon>
        <taxon>Pucciniomycotina</taxon>
        <taxon>Pucciniomycetes</taxon>
        <taxon>Pucciniales</taxon>
        <taxon>Sphaerophragmiaceae</taxon>
        <taxon>Austropuccinia</taxon>
    </lineage>
</organism>
<feature type="compositionally biased region" description="Polar residues" evidence="1">
    <location>
        <begin position="81"/>
        <end position="100"/>
    </location>
</feature>
<evidence type="ECO:0000313" key="3">
    <source>
        <dbReference type="Proteomes" id="UP000765509"/>
    </source>
</evidence>
<feature type="region of interest" description="Disordered" evidence="1">
    <location>
        <begin position="1"/>
        <end position="20"/>
    </location>
</feature>
<sequence length="138" mass="15554">MNFGHHNKSSPYPSGSSVIPNANDILNAQVQKIRELEEQIQSRDHALEGLLSQVNNLHLQNQLLASSTNSKGKKTKHTLTQKKSFNGKSNQNSGIICNQKSKLEYIKRAKNKSQKSPKKRSPHQLTTQEIPEEFQPVK</sequence>